<reference evidence="2" key="1">
    <citation type="submission" date="2020-05" db="EMBL/GenBank/DDBJ databases">
        <authorList>
            <person name="Chiriac C."/>
            <person name="Salcher M."/>
            <person name="Ghai R."/>
            <person name="Kavagutti S V."/>
        </authorList>
    </citation>
    <scope>NUCLEOTIDE SEQUENCE</scope>
</reference>
<accession>A0A6J6TKI1</accession>
<feature type="region of interest" description="Disordered" evidence="1">
    <location>
        <begin position="14"/>
        <end position="45"/>
    </location>
</feature>
<gene>
    <name evidence="2" type="ORF">UFOPK2786_01117</name>
</gene>
<organism evidence="2">
    <name type="scientific">freshwater metagenome</name>
    <dbReference type="NCBI Taxonomy" id="449393"/>
    <lineage>
        <taxon>unclassified sequences</taxon>
        <taxon>metagenomes</taxon>
        <taxon>ecological metagenomes</taxon>
    </lineage>
</organism>
<proteinExistence type="predicted"/>
<protein>
    <submittedName>
        <fullName evidence="2">Unannotated protein</fullName>
    </submittedName>
</protein>
<feature type="compositionally biased region" description="Low complexity" evidence="1">
    <location>
        <begin position="17"/>
        <end position="35"/>
    </location>
</feature>
<dbReference type="AlphaFoldDB" id="A0A6J6TKI1"/>
<evidence type="ECO:0000256" key="1">
    <source>
        <dbReference type="SAM" id="MobiDB-lite"/>
    </source>
</evidence>
<name>A0A6J6TKI1_9ZZZZ</name>
<evidence type="ECO:0000313" key="2">
    <source>
        <dbReference type="EMBL" id="CAB4747608.1"/>
    </source>
</evidence>
<sequence>MSKTDQMRALREARFTRANSAPSRRASSAPATVAPLARSARPVRPAETLPPACEVAVTSDVAEVAIIEAKVSEADFSEAAIPLAAVAEAPPAITAAFEVPTLDIPFPAAVPRVRETPNPVASAKSSEASGPPAAEQIVIPALDVTASSDITASSDVTASSMESQAEGAAPVEQIQAPDSITPPGHGVGPGQPIAAYTQDDLAAVVRWVNRETPLPDAAAIVSAVMVELGFKRKGKKITDAITSAAISAGALTDEPVAFVPDTDTIAS</sequence>
<dbReference type="EMBL" id="CAEZYW010000173">
    <property type="protein sequence ID" value="CAB4747608.1"/>
    <property type="molecule type" value="Genomic_DNA"/>
</dbReference>